<comment type="caution">
    <text evidence="3">The sequence shown here is derived from an EMBL/GenBank/DDBJ whole genome shotgun (WGS) entry which is preliminary data.</text>
</comment>
<evidence type="ECO:0000259" key="2">
    <source>
        <dbReference type="Pfam" id="PF02517"/>
    </source>
</evidence>
<feature type="transmembrane region" description="Helical" evidence="1">
    <location>
        <begin position="238"/>
        <end position="259"/>
    </location>
</feature>
<dbReference type="Proteomes" id="UP001221302">
    <property type="component" value="Unassembled WGS sequence"/>
</dbReference>
<organism evidence="3 4">
    <name type="scientific">Stygiobacter electus</name>
    <dbReference type="NCBI Taxonomy" id="3032292"/>
    <lineage>
        <taxon>Bacteria</taxon>
        <taxon>Pseudomonadati</taxon>
        <taxon>Ignavibacteriota</taxon>
        <taxon>Ignavibacteria</taxon>
        <taxon>Ignavibacteriales</taxon>
        <taxon>Melioribacteraceae</taxon>
        <taxon>Stygiobacter</taxon>
    </lineage>
</organism>
<sequence length="270" mass="30170">MNDLLQKATLIPSQSGKTPLAFFILIFIFAIPFWVIGGMTGIQLLPGLPIAALIAVCPGLAALVLAYRENRSTAVKMLLKRAFDYERIKVKIWYIPTLLLMPLVMMLSFVVIRLSGTLIPIPSIPILSTVIMCVAFFISALGEELGWTGYATDPMQNQLGALQASIVLGLIWTVYHFIGLTQTHRSMTWIAWWSLGTVALRVIMVWLYNNTEKSVSAVALFHMTINVTWQLFPVNGSYYDPRVTGTITALVAVIIIIFWDPRNLVRNKKV</sequence>
<feature type="transmembrane region" description="Helical" evidence="1">
    <location>
        <begin position="48"/>
        <end position="67"/>
    </location>
</feature>
<gene>
    <name evidence="3" type="ORF">P0M35_14000</name>
</gene>
<evidence type="ECO:0000256" key="1">
    <source>
        <dbReference type="SAM" id="Phobius"/>
    </source>
</evidence>
<dbReference type="PANTHER" id="PTHR35797">
    <property type="entry name" value="PROTEASE-RELATED"/>
    <property type="match status" value="1"/>
</dbReference>
<name>A0AAE3P2J9_9BACT</name>
<keyword evidence="3" id="KW-0482">Metalloprotease</keyword>
<feature type="transmembrane region" description="Helical" evidence="1">
    <location>
        <begin position="20"/>
        <end position="42"/>
    </location>
</feature>
<reference evidence="3" key="1">
    <citation type="submission" date="2023-03" db="EMBL/GenBank/DDBJ databases">
        <title>Stygiobacter electus gen. nov., sp. nov., facultatively anaerobic thermotolerant bacterium of the class Ignavibacteria from a well of Yessentuki mineral water deposit.</title>
        <authorList>
            <person name="Podosokorskaya O.A."/>
            <person name="Elcheninov A.G."/>
            <person name="Petrova N.F."/>
            <person name="Zavarzina D.G."/>
            <person name="Kublanov I.V."/>
            <person name="Merkel A.Y."/>
        </authorList>
    </citation>
    <scope>NUCLEOTIDE SEQUENCE</scope>
    <source>
        <strain evidence="3">09-Me</strain>
    </source>
</reference>
<dbReference type="GO" id="GO:0080120">
    <property type="term" value="P:CAAX-box protein maturation"/>
    <property type="evidence" value="ECO:0007669"/>
    <property type="project" value="UniProtKB-ARBA"/>
</dbReference>
<feature type="transmembrane region" description="Helical" evidence="1">
    <location>
        <begin position="159"/>
        <end position="178"/>
    </location>
</feature>
<dbReference type="InterPro" id="IPR042150">
    <property type="entry name" value="MmRce1-like"/>
</dbReference>
<dbReference type="GO" id="GO:0008237">
    <property type="term" value="F:metallopeptidase activity"/>
    <property type="evidence" value="ECO:0007669"/>
    <property type="project" value="UniProtKB-KW"/>
</dbReference>
<feature type="transmembrane region" description="Helical" evidence="1">
    <location>
        <begin position="118"/>
        <end position="138"/>
    </location>
</feature>
<accession>A0AAE3P2J9</accession>
<dbReference type="RefSeq" id="WP_321537045.1">
    <property type="nucleotide sequence ID" value="NZ_JARGDL010000035.1"/>
</dbReference>
<keyword evidence="1" id="KW-1133">Transmembrane helix</keyword>
<keyword evidence="1" id="KW-0812">Transmembrane</keyword>
<feature type="transmembrane region" description="Helical" evidence="1">
    <location>
        <begin position="215"/>
        <end position="232"/>
    </location>
</feature>
<dbReference type="Pfam" id="PF02517">
    <property type="entry name" value="Rce1-like"/>
    <property type="match status" value="1"/>
</dbReference>
<evidence type="ECO:0000313" key="4">
    <source>
        <dbReference type="Proteomes" id="UP001221302"/>
    </source>
</evidence>
<feature type="transmembrane region" description="Helical" evidence="1">
    <location>
        <begin position="190"/>
        <end position="208"/>
    </location>
</feature>
<dbReference type="GO" id="GO:0004175">
    <property type="term" value="F:endopeptidase activity"/>
    <property type="evidence" value="ECO:0007669"/>
    <property type="project" value="UniProtKB-ARBA"/>
</dbReference>
<dbReference type="AlphaFoldDB" id="A0AAE3P2J9"/>
<keyword evidence="3" id="KW-0378">Hydrolase</keyword>
<proteinExistence type="predicted"/>
<keyword evidence="1" id="KW-0472">Membrane</keyword>
<dbReference type="PANTHER" id="PTHR35797:SF1">
    <property type="entry name" value="PROTEASE"/>
    <property type="match status" value="1"/>
</dbReference>
<evidence type="ECO:0000313" key="3">
    <source>
        <dbReference type="EMBL" id="MDF1613272.1"/>
    </source>
</evidence>
<protein>
    <submittedName>
        <fullName evidence="3">CPBP family intramembrane metalloprotease</fullName>
    </submittedName>
</protein>
<feature type="transmembrane region" description="Helical" evidence="1">
    <location>
        <begin position="88"/>
        <end position="112"/>
    </location>
</feature>
<keyword evidence="4" id="KW-1185">Reference proteome</keyword>
<dbReference type="InterPro" id="IPR003675">
    <property type="entry name" value="Rce1/LyrA-like_dom"/>
</dbReference>
<keyword evidence="3" id="KW-0645">Protease</keyword>
<feature type="domain" description="CAAX prenyl protease 2/Lysostaphin resistance protein A-like" evidence="2">
    <location>
        <begin position="128"/>
        <end position="227"/>
    </location>
</feature>
<dbReference type="EMBL" id="JARGDL010000035">
    <property type="protein sequence ID" value="MDF1613272.1"/>
    <property type="molecule type" value="Genomic_DNA"/>
</dbReference>